<keyword evidence="1" id="KW-0472">Membrane</keyword>
<keyword evidence="1" id="KW-0812">Transmembrane</keyword>
<dbReference type="AlphaFoldDB" id="K9U0U4"/>
<accession>K9U0U4</accession>
<keyword evidence="3" id="KW-1185">Reference proteome</keyword>
<evidence type="ECO:0000313" key="2">
    <source>
        <dbReference type="EMBL" id="AFY87829.1"/>
    </source>
</evidence>
<organism evidence="2 3">
    <name type="scientific">Chroococcidiopsis thermalis (strain PCC 7203)</name>
    <dbReference type="NCBI Taxonomy" id="251229"/>
    <lineage>
        <taxon>Bacteria</taxon>
        <taxon>Bacillati</taxon>
        <taxon>Cyanobacteriota</taxon>
        <taxon>Cyanophyceae</taxon>
        <taxon>Chroococcidiopsidales</taxon>
        <taxon>Chroococcidiopsidaceae</taxon>
        <taxon>Chroococcidiopsis</taxon>
    </lineage>
</organism>
<dbReference type="Proteomes" id="UP000010384">
    <property type="component" value="Chromosome"/>
</dbReference>
<proteinExistence type="predicted"/>
<name>K9U0U4_CHRTP</name>
<sequence>MSPKANKLTNSYKGTAIAALILLLFFALQYWKPSFYWTSPKTKFQRELIGDLRLDILVYGLVAMFFLGIIFRLLGVIFRLSSKHDSSKYSKE</sequence>
<dbReference type="InParanoid" id="K9U0U4"/>
<protein>
    <submittedName>
        <fullName evidence="2">Uncharacterized protein</fullName>
    </submittedName>
</protein>
<dbReference type="RefSeq" id="WP_015154377.1">
    <property type="nucleotide sequence ID" value="NC_019695.1"/>
</dbReference>
<feature type="transmembrane region" description="Helical" evidence="1">
    <location>
        <begin position="12"/>
        <end position="31"/>
    </location>
</feature>
<evidence type="ECO:0000256" key="1">
    <source>
        <dbReference type="SAM" id="Phobius"/>
    </source>
</evidence>
<dbReference type="EMBL" id="CP003597">
    <property type="protein sequence ID" value="AFY87829.1"/>
    <property type="molecule type" value="Genomic_DNA"/>
</dbReference>
<keyword evidence="1" id="KW-1133">Transmembrane helix</keyword>
<feature type="transmembrane region" description="Helical" evidence="1">
    <location>
        <begin position="56"/>
        <end position="78"/>
    </location>
</feature>
<gene>
    <name evidence="2" type="ORF">Chro_2338</name>
</gene>
<evidence type="ECO:0000313" key="3">
    <source>
        <dbReference type="Proteomes" id="UP000010384"/>
    </source>
</evidence>
<reference evidence="2 3" key="1">
    <citation type="submission" date="2012-06" db="EMBL/GenBank/DDBJ databases">
        <title>Finished chromosome of genome of Chroococcidiopsis thermalis PCC 7203.</title>
        <authorList>
            <consortium name="US DOE Joint Genome Institute"/>
            <person name="Gugger M."/>
            <person name="Coursin T."/>
            <person name="Rippka R."/>
            <person name="Tandeau De Marsac N."/>
            <person name="Huntemann M."/>
            <person name="Wei C.-L."/>
            <person name="Han J."/>
            <person name="Detter J.C."/>
            <person name="Han C."/>
            <person name="Tapia R."/>
            <person name="Davenport K."/>
            <person name="Daligault H."/>
            <person name="Erkkila T."/>
            <person name="Gu W."/>
            <person name="Munk A.C.C."/>
            <person name="Teshima H."/>
            <person name="Xu Y."/>
            <person name="Chain P."/>
            <person name="Chen A."/>
            <person name="Krypides N."/>
            <person name="Mavromatis K."/>
            <person name="Markowitz V."/>
            <person name="Szeto E."/>
            <person name="Ivanova N."/>
            <person name="Mikhailova N."/>
            <person name="Ovchinnikova G."/>
            <person name="Pagani I."/>
            <person name="Pati A."/>
            <person name="Goodwin L."/>
            <person name="Peters L."/>
            <person name="Pitluck S."/>
            <person name="Woyke T."/>
            <person name="Kerfeld C."/>
        </authorList>
    </citation>
    <scope>NUCLEOTIDE SEQUENCE [LARGE SCALE GENOMIC DNA]</scope>
    <source>
        <strain evidence="2 3">PCC 7203</strain>
    </source>
</reference>
<dbReference type="KEGG" id="cthe:Chro_2338"/>
<dbReference type="HOGENOM" id="CLU_2407935_0_0_3"/>